<dbReference type="Pfam" id="PF02576">
    <property type="entry name" value="RimP_N"/>
    <property type="match status" value="1"/>
</dbReference>
<accession>A0A286IE11</accession>
<dbReference type="SUPFAM" id="SSF74942">
    <property type="entry name" value="YhbC-like, C-terminal domain"/>
    <property type="match status" value="1"/>
</dbReference>
<dbReference type="GO" id="GO:0005829">
    <property type="term" value="C:cytosol"/>
    <property type="evidence" value="ECO:0007669"/>
    <property type="project" value="TreeGrafter"/>
</dbReference>
<comment type="similarity">
    <text evidence="3">Belongs to the RimP family.</text>
</comment>
<dbReference type="GO" id="GO:0006412">
    <property type="term" value="P:translation"/>
    <property type="evidence" value="ECO:0007669"/>
    <property type="project" value="TreeGrafter"/>
</dbReference>
<keyword evidence="8" id="KW-1185">Reference proteome</keyword>
<dbReference type="CDD" id="cd01734">
    <property type="entry name" value="YlxS_C"/>
    <property type="match status" value="1"/>
</dbReference>
<dbReference type="HAMAP" id="MF_01077">
    <property type="entry name" value="RimP"/>
    <property type="match status" value="1"/>
</dbReference>
<dbReference type="SUPFAM" id="SSF75420">
    <property type="entry name" value="YhbC-like, N-terminal domain"/>
    <property type="match status" value="1"/>
</dbReference>
<evidence type="ECO:0000313" key="8">
    <source>
        <dbReference type="Proteomes" id="UP000219465"/>
    </source>
</evidence>
<dbReference type="NCBIfam" id="NF000932">
    <property type="entry name" value="PRK00092.2-5"/>
    <property type="match status" value="1"/>
</dbReference>
<dbReference type="AlphaFoldDB" id="A0A286IE11"/>
<feature type="domain" description="Ribosome maturation factor RimP N-terminal" evidence="5">
    <location>
        <begin position="26"/>
        <end position="98"/>
    </location>
</feature>
<dbReference type="PANTHER" id="PTHR33867:SF1">
    <property type="entry name" value="RIBOSOME MATURATION FACTOR RIMP"/>
    <property type="match status" value="1"/>
</dbReference>
<dbReference type="Gene3D" id="3.30.300.70">
    <property type="entry name" value="RimP-like superfamily, N-terminal"/>
    <property type="match status" value="1"/>
</dbReference>
<evidence type="ECO:0000256" key="3">
    <source>
        <dbReference type="HAMAP-Rule" id="MF_01077"/>
    </source>
</evidence>
<gene>
    <name evidence="3" type="primary">rimP</name>
    <name evidence="7" type="ORF">SAMN05877838_2791</name>
</gene>
<proteinExistence type="inferred from homology"/>
<name>A0A286IE11_9HYPH</name>
<dbReference type="Proteomes" id="UP000219465">
    <property type="component" value="Unassembled WGS sequence"/>
</dbReference>
<dbReference type="InterPro" id="IPR028989">
    <property type="entry name" value="RimP_N"/>
</dbReference>
<sequence length="209" mass="22815">MTEDTAMPNEERLVTETGVDARIAQIVEPVIQSLDMRLVRVRSSGQNGLTVQIMAERNDGTMSVEDCEAVSRAISPVLDVEDPVEKAYHLEISSPGIDRPLVRKSDFVRWEGHLARCDASVLINGRKRFRGYIRNVTDTGFSVERDQPAYGEENVAVIPFSALAEAKLVLTDELIRESLRADKAAKAAAAANENNAGATQEDSGNDDSA</sequence>
<feature type="domain" description="Ribosome maturation factor RimP C-terminal" evidence="6">
    <location>
        <begin position="101"/>
        <end position="171"/>
    </location>
</feature>
<evidence type="ECO:0000259" key="5">
    <source>
        <dbReference type="Pfam" id="PF02576"/>
    </source>
</evidence>
<reference evidence="8" key="1">
    <citation type="submission" date="2017-08" db="EMBL/GenBank/DDBJ databases">
        <authorList>
            <person name="Varghese N."/>
            <person name="Submissions S."/>
        </authorList>
    </citation>
    <scope>NUCLEOTIDE SEQUENCE [LARGE SCALE GENOMIC DNA]</scope>
    <source>
        <strain evidence="8">KCTC 23107</strain>
    </source>
</reference>
<evidence type="ECO:0000259" key="6">
    <source>
        <dbReference type="Pfam" id="PF17384"/>
    </source>
</evidence>
<keyword evidence="2 3" id="KW-0690">Ribosome biogenesis</keyword>
<feature type="compositionally biased region" description="Low complexity" evidence="4">
    <location>
        <begin position="186"/>
        <end position="198"/>
    </location>
</feature>
<dbReference type="RefSeq" id="WP_097108379.1">
    <property type="nucleotide sequence ID" value="NZ_OCPC01000004.1"/>
</dbReference>
<dbReference type="InterPro" id="IPR035956">
    <property type="entry name" value="RimP_N_sf"/>
</dbReference>
<evidence type="ECO:0000256" key="1">
    <source>
        <dbReference type="ARBA" id="ARBA00022490"/>
    </source>
</evidence>
<dbReference type="Pfam" id="PF17384">
    <property type="entry name" value="DUF150_C"/>
    <property type="match status" value="1"/>
</dbReference>
<dbReference type="InterPro" id="IPR003728">
    <property type="entry name" value="Ribosome_maturation_RimP"/>
</dbReference>
<organism evidence="7 8">
    <name type="scientific">Hoeflea halophila</name>
    <dbReference type="NCBI Taxonomy" id="714899"/>
    <lineage>
        <taxon>Bacteria</taxon>
        <taxon>Pseudomonadati</taxon>
        <taxon>Pseudomonadota</taxon>
        <taxon>Alphaproteobacteria</taxon>
        <taxon>Hyphomicrobiales</taxon>
        <taxon>Rhizobiaceae</taxon>
        <taxon>Hoeflea</taxon>
    </lineage>
</organism>
<evidence type="ECO:0000313" key="7">
    <source>
        <dbReference type="EMBL" id="SOE17886.1"/>
    </source>
</evidence>
<evidence type="ECO:0000256" key="2">
    <source>
        <dbReference type="ARBA" id="ARBA00022517"/>
    </source>
</evidence>
<dbReference type="InterPro" id="IPR028998">
    <property type="entry name" value="RimP_C"/>
</dbReference>
<dbReference type="PANTHER" id="PTHR33867">
    <property type="entry name" value="RIBOSOME MATURATION FACTOR RIMP"/>
    <property type="match status" value="1"/>
</dbReference>
<dbReference type="OrthoDB" id="9805006at2"/>
<feature type="region of interest" description="Disordered" evidence="4">
    <location>
        <begin position="186"/>
        <end position="209"/>
    </location>
</feature>
<keyword evidence="1 3" id="KW-0963">Cytoplasm</keyword>
<dbReference type="EMBL" id="OCPC01000004">
    <property type="protein sequence ID" value="SOE17886.1"/>
    <property type="molecule type" value="Genomic_DNA"/>
</dbReference>
<dbReference type="GO" id="GO:0000028">
    <property type="term" value="P:ribosomal small subunit assembly"/>
    <property type="evidence" value="ECO:0007669"/>
    <property type="project" value="TreeGrafter"/>
</dbReference>
<comment type="function">
    <text evidence="3">Required for maturation of 30S ribosomal subunits.</text>
</comment>
<evidence type="ECO:0000256" key="4">
    <source>
        <dbReference type="SAM" id="MobiDB-lite"/>
    </source>
</evidence>
<dbReference type="InterPro" id="IPR036847">
    <property type="entry name" value="RimP_C_sf"/>
</dbReference>
<protein>
    <recommendedName>
        <fullName evidence="3">Ribosome maturation factor RimP</fullName>
    </recommendedName>
</protein>
<comment type="subcellular location">
    <subcellularLocation>
        <location evidence="3">Cytoplasm</location>
    </subcellularLocation>
</comment>